<gene>
    <name evidence="1" type="ORF">HDA39_000322</name>
</gene>
<sequence length="56" mass="6081">MEFRADGTFVERLIGRGDAPEEHLGRWEPSGVIARGATGSALVVNATADRLELAWQ</sequence>
<reference evidence="1 2" key="1">
    <citation type="submission" date="2020-08" db="EMBL/GenBank/DDBJ databases">
        <title>Sequencing the genomes of 1000 actinobacteria strains.</title>
        <authorList>
            <person name="Klenk H.-P."/>
        </authorList>
    </citation>
    <scope>NUCLEOTIDE SEQUENCE [LARGE SCALE GENOMIC DNA]</scope>
    <source>
        <strain evidence="1 2">DSM 28967</strain>
    </source>
</reference>
<organism evidence="1 2">
    <name type="scientific">Kribbella italica</name>
    <dbReference type="NCBI Taxonomy" id="1540520"/>
    <lineage>
        <taxon>Bacteria</taxon>
        <taxon>Bacillati</taxon>
        <taxon>Actinomycetota</taxon>
        <taxon>Actinomycetes</taxon>
        <taxon>Propionibacteriales</taxon>
        <taxon>Kribbellaceae</taxon>
        <taxon>Kribbella</taxon>
    </lineage>
</organism>
<name>A0A7W9J0Y3_9ACTN</name>
<protein>
    <submittedName>
        <fullName evidence="1">Uncharacterized protein</fullName>
    </submittedName>
</protein>
<accession>A0A7W9J0Y3</accession>
<dbReference type="AlphaFoldDB" id="A0A7W9J0Y3"/>
<comment type="caution">
    <text evidence="1">The sequence shown here is derived from an EMBL/GenBank/DDBJ whole genome shotgun (WGS) entry which is preliminary data.</text>
</comment>
<keyword evidence="2" id="KW-1185">Reference proteome</keyword>
<evidence type="ECO:0000313" key="2">
    <source>
        <dbReference type="Proteomes" id="UP000549971"/>
    </source>
</evidence>
<evidence type="ECO:0000313" key="1">
    <source>
        <dbReference type="EMBL" id="MBB5833588.1"/>
    </source>
</evidence>
<dbReference type="RefSeq" id="WP_184793459.1">
    <property type="nucleotide sequence ID" value="NZ_JACHMY010000001.1"/>
</dbReference>
<proteinExistence type="predicted"/>
<dbReference type="Proteomes" id="UP000549971">
    <property type="component" value="Unassembled WGS sequence"/>
</dbReference>
<dbReference type="EMBL" id="JACHMY010000001">
    <property type="protein sequence ID" value="MBB5833588.1"/>
    <property type="molecule type" value="Genomic_DNA"/>
</dbReference>